<dbReference type="PANTHER" id="PTHR43798">
    <property type="entry name" value="MONOACYLGLYCEROL LIPASE"/>
    <property type="match status" value="1"/>
</dbReference>
<dbReference type="Gene3D" id="3.40.50.1820">
    <property type="entry name" value="alpha/beta hydrolase"/>
    <property type="match status" value="1"/>
</dbReference>
<dbReference type="Pfam" id="PF12146">
    <property type="entry name" value="Hydrolase_4"/>
    <property type="match status" value="1"/>
</dbReference>
<evidence type="ECO:0000313" key="2">
    <source>
        <dbReference type="EMBL" id="RTQ33093.1"/>
    </source>
</evidence>
<dbReference type="EMBL" id="RXOE01000005">
    <property type="protein sequence ID" value="RTQ33093.1"/>
    <property type="molecule type" value="Genomic_DNA"/>
</dbReference>
<dbReference type="PRINTS" id="PR00111">
    <property type="entry name" value="ABHYDROLASE"/>
</dbReference>
<dbReference type="GO" id="GO:0016020">
    <property type="term" value="C:membrane"/>
    <property type="evidence" value="ECO:0007669"/>
    <property type="project" value="TreeGrafter"/>
</dbReference>
<dbReference type="OrthoDB" id="8561148at2"/>
<keyword evidence="3" id="KW-1185">Reference proteome</keyword>
<sequence>MDGTGTLFDPLVNALSGAASLKVVAYPPAAPNGYAALQSVAEAALPADESIILLGESFSGPIAISLAAKHPNRIKGVVLCCTFVRNPHPFLAPFSFVAALAPIKQLPLAFACAALLGRRATPDLRRALGAALAMVSGAAFRARLKAVLSIDVSADLAKVTAPILYLRASEDRLIPKQAGNLIKHLQPSTQLREIEGPHCLLQAAPVAAAQAIREFMRTVEPQPAMSGA</sequence>
<dbReference type="GO" id="GO:0016787">
    <property type="term" value="F:hydrolase activity"/>
    <property type="evidence" value="ECO:0007669"/>
    <property type="project" value="UniProtKB-KW"/>
</dbReference>
<dbReference type="Proteomes" id="UP000267418">
    <property type="component" value="Unassembled WGS sequence"/>
</dbReference>
<dbReference type="InterPro" id="IPR022742">
    <property type="entry name" value="Hydrolase_4"/>
</dbReference>
<dbReference type="InterPro" id="IPR050266">
    <property type="entry name" value="AB_hydrolase_sf"/>
</dbReference>
<reference evidence="2 3" key="1">
    <citation type="submission" date="2018-12" db="EMBL/GenBank/DDBJ databases">
        <title>The genome of Variovorax gossypii DSM 100435.</title>
        <authorList>
            <person name="Gao J."/>
            <person name="Sun J."/>
        </authorList>
    </citation>
    <scope>NUCLEOTIDE SEQUENCE [LARGE SCALE GENOMIC DNA]</scope>
    <source>
        <strain evidence="2 3">DSM 100435</strain>
    </source>
</reference>
<comment type="caution">
    <text evidence="2">The sequence shown here is derived from an EMBL/GenBank/DDBJ whole genome shotgun (WGS) entry which is preliminary data.</text>
</comment>
<keyword evidence="2" id="KW-0378">Hydrolase</keyword>
<gene>
    <name evidence="2" type="ORF">EJP69_18940</name>
</gene>
<evidence type="ECO:0000259" key="1">
    <source>
        <dbReference type="Pfam" id="PF12146"/>
    </source>
</evidence>
<organism evidence="2 3">
    <name type="scientific">Variovorax gossypii</name>
    <dbReference type="NCBI Taxonomy" id="1679495"/>
    <lineage>
        <taxon>Bacteria</taxon>
        <taxon>Pseudomonadati</taxon>
        <taxon>Pseudomonadota</taxon>
        <taxon>Betaproteobacteria</taxon>
        <taxon>Burkholderiales</taxon>
        <taxon>Comamonadaceae</taxon>
        <taxon>Variovorax</taxon>
    </lineage>
</organism>
<dbReference type="AlphaFoldDB" id="A0A3S0GVV0"/>
<dbReference type="PANTHER" id="PTHR43798:SF33">
    <property type="entry name" value="HYDROLASE, PUTATIVE (AFU_ORTHOLOGUE AFUA_2G14860)-RELATED"/>
    <property type="match status" value="1"/>
</dbReference>
<feature type="domain" description="Serine aminopeptidase S33" evidence="1">
    <location>
        <begin position="49"/>
        <end position="187"/>
    </location>
</feature>
<dbReference type="InterPro" id="IPR000073">
    <property type="entry name" value="AB_hydrolase_1"/>
</dbReference>
<name>A0A3S0GVV0_9BURK</name>
<protein>
    <submittedName>
        <fullName evidence="2">Alpha/beta fold hydrolase</fullName>
    </submittedName>
</protein>
<dbReference type="InterPro" id="IPR029058">
    <property type="entry name" value="AB_hydrolase_fold"/>
</dbReference>
<accession>A0A3S0GVV0</accession>
<dbReference type="SUPFAM" id="SSF53474">
    <property type="entry name" value="alpha/beta-Hydrolases"/>
    <property type="match status" value="1"/>
</dbReference>
<evidence type="ECO:0000313" key="3">
    <source>
        <dbReference type="Proteomes" id="UP000267418"/>
    </source>
</evidence>
<proteinExistence type="predicted"/>